<dbReference type="Proteomes" id="UP000013304">
    <property type="component" value="Chromosome"/>
</dbReference>
<dbReference type="SMART" id="SM00020">
    <property type="entry name" value="Tryp_SPc"/>
    <property type="match status" value="1"/>
</dbReference>
<comment type="similarity">
    <text evidence="1">Belongs to the peptidase S1 family.</text>
</comment>
<dbReference type="PROSITE" id="PS50240">
    <property type="entry name" value="TRYPSIN_DOM"/>
    <property type="match status" value="1"/>
</dbReference>
<proteinExistence type="inferred from homology"/>
<dbReference type="Pfam" id="PF00089">
    <property type="entry name" value="Trypsin"/>
    <property type="match status" value="1"/>
</dbReference>
<dbReference type="SUPFAM" id="SSF50494">
    <property type="entry name" value="Trypsin-like serine proteases"/>
    <property type="match status" value="1"/>
</dbReference>
<dbReference type="GO" id="GO:0004252">
    <property type="term" value="F:serine-type endopeptidase activity"/>
    <property type="evidence" value="ECO:0007669"/>
    <property type="project" value="InterPro"/>
</dbReference>
<organism evidence="5 6">
    <name type="scientific">Streptomyces microflavus DSM 40593</name>
    <dbReference type="NCBI Taxonomy" id="1303692"/>
    <lineage>
        <taxon>Bacteria</taxon>
        <taxon>Bacillati</taxon>
        <taxon>Actinomycetota</taxon>
        <taxon>Actinomycetes</taxon>
        <taxon>Kitasatosporales</taxon>
        <taxon>Streptomycetaceae</taxon>
        <taxon>Streptomyces</taxon>
    </lineage>
</organism>
<evidence type="ECO:0000313" key="6">
    <source>
        <dbReference type="Proteomes" id="UP000013304"/>
    </source>
</evidence>
<evidence type="ECO:0000256" key="3">
    <source>
        <dbReference type="SAM" id="SignalP"/>
    </source>
</evidence>
<dbReference type="AlphaFoldDB" id="N0CKV7"/>
<feature type="domain" description="Peptidase S1" evidence="4">
    <location>
        <begin position="29"/>
        <end position="258"/>
    </location>
</feature>
<dbReference type="FunFam" id="2.40.10.10:FF:000068">
    <property type="entry name" value="transmembrane protease serine 2"/>
    <property type="match status" value="1"/>
</dbReference>
<dbReference type="InterPro" id="IPR043504">
    <property type="entry name" value="Peptidase_S1_PA_chymotrypsin"/>
</dbReference>
<feature type="signal peptide" evidence="3">
    <location>
        <begin position="1"/>
        <end position="28"/>
    </location>
</feature>
<dbReference type="Gene3D" id="2.40.10.10">
    <property type="entry name" value="Trypsin-like serine proteases"/>
    <property type="match status" value="1"/>
</dbReference>
<gene>
    <name evidence="5" type="ORF">SFUL_1333</name>
</gene>
<dbReference type="eggNOG" id="COG5640">
    <property type="taxonomic scope" value="Bacteria"/>
</dbReference>
<dbReference type="GO" id="GO:0006508">
    <property type="term" value="P:proteolysis"/>
    <property type="evidence" value="ECO:0007669"/>
    <property type="project" value="InterPro"/>
</dbReference>
<dbReference type="InterPro" id="IPR001314">
    <property type="entry name" value="Peptidase_S1A"/>
</dbReference>
<dbReference type="EMBL" id="CP005080">
    <property type="protein sequence ID" value="AGK76305.1"/>
    <property type="molecule type" value="Genomic_DNA"/>
</dbReference>
<feature type="chain" id="PRO_5038483912" evidence="3">
    <location>
        <begin position="29"/>
        <end position="258"/>
    </location>
</feature>
<dbReference type="PRINTS" id="PR00722">
    <property type="entry name" value="CHYMOTRYPSIN"/>
</dbReference>
<dbReference type="InterPro" id="IPR050430">
    <property type="entry name" value="Peptidase_S1"/>
</dbReference>
<evidence type="ECO:0000313" key="5">
    <source>
        <dbReference type="EMBL" id="AGK76305.1"/>
    </source>
</evidence>
<dbReference type="InterPro" id="IPR009003">
    <property type="entry name" value="Peptidase_S1_PA"/>
</dbReference>
<name>N0CKV7_STRMI</name>
<evidence type="ECO:0000256" key="2">
    <source>
        <dbReference type="ARBA" id="ARBA00023157"/>
    </source>
</evidence>
<dbReference type="CDD" id="cd00190">
    <property type="entry name" value="Tryp_SPc"/>
    <property type="match status" value="1"/>
</dbReference>
<dbReference type="HOGENOM" id="CLU_006842_7_0_11"/>
<dbReference type="PANTHER" id="PTHR24276">
    <property type="entry name" value="POLYSERASE-RELATED"/>
    <property type="match status" value="1"/>
</dbReference>
<reference evidence="5 6" key="1">
    <citation type="submission" date="2013-04" db="EMBL/GenBank/DDBJ databases">
        <title>Complete genome sequence of Streptomyces fulvissimus.</title>
        <authorList>
            <person name="Myronovskyi M."/>
            <person name="Tokovenko B."/>
            <person name="Manderscheid N."/>
            <person name="Petzke L."/>
            <person name="Luzhetskyy A."/>
        </authorList>
    </citation>
    <scope>NUCLEOTIDE SEQUENCE [LARGE SCALE GENOMIC DNA]</scope>
    <source>
        <strain evidence="5 6">DSM 40593</strain>
    </source>
</reference>
<sequence>MVRRALSAGIALAAALVPVMGAAPGAQAVVGGSAATRGQFASLVSIQRGSEQHSCGGTLIAAGRVLTAAQCVNGITAAGLKVVAGRHHLSSTTPNQQTVEVEKIVRHSEYSASTHANDIAILKLKKPVALDGTYVSLADLPTASAGYPTGNVTVAGWGATREGGPVSDLLQWAEIPMVTKAKCQTAYGNTAIYPGMICAGVLSTGGKGNCKYDTGSPVLKGRTIVGIHSWRRGCARPQYPDVDSGVSYYRAWIDANLT</sequence>
<dbReference type="PANTHER" id="PTHR24276:SF98">
    <property type="entry name" value="FI18310P1-RELATED"/>
    <property type="match status" value="1"/>
</dbReference>
<dbReference type="PATRIC" id="fig|1303692.3.peg.1349"/>
<dbReference type="InterPro" id="IPR001254">
    <property type="entry name" value="Trypsin_dom"/>
</dbReference>
<dbReference type="KEGG" id="sfi:SFUL_1333"/>
<accession>N0CKV7</accession>
<protein>
    <submittedName>
        <fullName evidence="5">Trypsin-1</fullName>
    </submittedName>
</protein>
<keyword evidence="3" id="KW-0732">Signal</keyword>
<keyword evidence="2" id="KW-1015">Disulfide bond</keyword>
<evidence type="ECO:0000256" key="1">
    <source>
        <dbReference type="ARBA" id="ARBA00007664"/>
    </source>
</evidence>
<evidence type="ECO:0000259" key="4">
    <source>
        <dbReference type="PROSITE" id="PS50240"/>
    </source>
</evidence>